<evidence type="ECO:0000313" key="4">
    <source>
        <dbReference type="EMBL" id="MBD1431744.1"/>
    </source>
</evidence>
<sequence length="395" mass="45265">MKIGILSPVNIKDFDVYFDEGKQILYDNCIPSMASAVHTLIHGFLAENHDVKIFTLSKHEDFVLKSGHLEIVGVSRENRYPIKYLWGIFNNSKRLSGKLDEYIQELDVLHAHWTYTYAHAASVVTKEIPVFCTVRDWAPYIWKIESIKNKISWSFRLLMNNLVFRNRKIHFIANSPYTQSLIKKKYKIDVPFIPNPIKGSFIKYNERVLPSSLELICISSSNDRRKNVVVLLNAFRILLSRYPQAHLSIIGAPFVTSNEIIGRWKKEKLLDQVSLLGSVAHHDLHNYLDRSRIFVAPSLEETFGNTLIEAMARKVPVVGGKDSGAVPYVLQEGEAGFLCDVTDALDLANTIEKVYINPELAKLKTEKAFDILTMEYLDRVVLNKHLELYKKILKS</sequence>
<evidence type="ECO:0000313" key="5">
    <source>
        <dbReference type="Proteomes" id="UP000602759"/>
    </source>
</evidence>
<proteinExistence type="predicted"/>
<feature type="domain" description="Glycosyltransferase subfamily 4-like N-terminal" evidence="3">
    <location>
        <begin position="35"/>
        <end position="197"/>
    </location>
</feature>
<protein>
    <submittedName>
        <fullName evidence="4">Glycosyltransferase family 4 protein</fullName>
    </submittedName>
</protein>
<dbReference type="SUPFAM" id="SSF53756">
    <property type="entry name" value="UDP-Glycosyltransferase/glycogen phosphorylase"/>
    <property type="match status" value="1"/>
</dbReference>
<dbReference type="InterPro" id="IPR001296">
    <property type="entry name" value="Glyco_trans_1"/>
</dbReference>
<dbReference type="Pfam" id="PF00534">
    <property type="entry name" value="Glycos_transf_1"/>
    <property type="match status" value="1"/>
</dbReference>
<reference evidence="4 5" key="1">
    <citation type="submission" date="2020-08" db="EMBL/GenBank/DDBJ databases">
        <title>Sphingobacterium sp. DN00404 isolated from aquaculture water.</title>
        <authorList>
            <person name="Zhang M."/>
        </authorList>
    </citation>
    <scope>NUCLEOTIDE SEQUENCE [LARGE SCALE GENOMIC DNA]</scope>
    <source>
        <strain evidence="4 5">DN00404</strain>
    </source>
</reference>
<comment type="caution">
    <text evidence="4">The sequence shown here is derived from an EMBL/GenBank/DDBJ whole genome shotgun (WGS) entry which is preliminary data.</text>
</comment>
<dbReference type="PANTHER" id="PTHR46401:SF2">
    <property type="entry name" value="GLYCOSYLTRANSFERASE WBBK-RELATED"/>
    <property type="match status" value="1"/>
</dbReference>
<accession>A0ABR7YKA7</accession>
<feature type="domain" description="Glycosyl transferase family 1" evidence="2">
    <location>
        <begin position="212"/>
        <end position="362"/>
    </location>
</feature>
<dbReference type="PANTHER" id="PTHR46401">
    <property type="entry name" value="GLYCOSYLTRANSFERASE WBBK-RELATED"/>
    <property type="match status" value="1"/>
</dbReference>
<dbReference type="RefSeq" id="WP_190992766.1">
    <property type="nucleotide sequence ID" value="NZ_JACOIK010000002.1"/>
</dbReference>
<dbReference type="EMBL" id="JACOIK010000002">
    <property type="protein sequence ID" value="MBD1431744.1"/>
    <property type="molecule type" value="Genomic_DNA"/>
</dbReference>
<dbReference type="CDD" id="cd03801">
    <property type="entry name" value="GT4_PimA-like"/>
    <property type="match status" value="1"/>
</dbReference>
<dbReference type="Pfam" id="PF13439">
    <property type="entry name" value="Glyco_transf_4"/>
    <property type="match status" value="1"/>
</dbReference>
<evidence type="ECO:0000256" key="1">
    <source>
        <dbReference type="ARBA" id="ARBA00022679"/>
    </source>
</evidence>
<keyword evidence="5" id="KW-1185">Reference proteome</keyword>
<gene>
    <name evidence="4" type="ORF">H8B06_02815</name>
</gene>
<name>A0ABR7YKA7_9SPHI</name>
<keyword evidence="1" id="KW-0808">Transferase</keyword>
<organism evidence="4 5">
    <name type="scientific">Sphingobacterium micropteri</name>
    <dbReference type="NCBI Taxonomy" id="2763501"/>
    <lineage>
        <taxon>Bacteria</taxon>
        <taxon>Pseudomonadati</taxon>
        <taxon>Bacteroidota</taxon>
        <taxon>Sphingobacteriia</taxon>
        <taxon>Sphingobacteriales</taxon>
        <taxon>Sphingobacteriaceae</taxon>
        <taxon>Sphingobacterium</taxon>
    </lineage>
</organism>
<dbReference type="Gene3D" id="3.40.50.2000">
    <property type="entry name" value="Glycogen Phosphorylase B"/>
    <property type="match status" value="2"/>
</dbReference>
<evidence type="ECO:0000259" key="3">
    <source>
        <dbReference type="Pfam" id="PF13439"/>
    </source>
</evidence>
<dbReference type="Proteomes" id="UP000602759">
    <property type="component" value="Unassembled WGS sequence"/>
</dbReference>
<evidence type="ECO:0000259" key="2">
    <source>
        <dbReference type="Pfam" id="PF00534"/>
    </source>
</evidence>
<dbReference type="InterPro" id="IPR028098">
    <property type="entry name" value="Glyco_trans_4-like_N"/>
</dbReference>